<dbReference type="InterPro" id="IPR050617">
    <property type="entry name" value="E3_ligase_FN3/SPRY"/>
</dbReference>
<dbReference type="PROSITE" id="PS50188">
    <property type="entry name" value="B302_SPRY"/>
    <property type="match status" value="1"/>
</dbReference>
<dbReference type="AlphaFoldDB" id="A0AAY4C6W2"/>
<dbReference type="Proteomes" id="UP000694580">
    <property type="component" value="Chromosome 7"/>
</dbReference>
<protein>
    <recommendedName>
        <fullName evidence="1">B30.2/SPRY domain-containing protein</fullName>
    </recommendedName>
</protein>
<dbReference type="PANTHER" id="PTHR24099">
    <property type="entry name" value="E3 UBIQUITIN-PROTEIN LIGASE TRIM36-RELATED"/>
    <property type="match status" value="1"/>
</dbReference>
<dbReference type="SUPFAM" id="SSF49899">
    <property type="entry name" value="Concanavalin A-like lectins/glucanases"/>
    <property type="match status" value="1"/>
</dbReference>
<dbReference type="InterPro" id="IPR001870">
    <property type="entry name" value="B30.2/SPRY"/>
</dbReference>
<dbReference type="PANTHER" id="PTHR24099:SF16">
    <property type="entry name" value="E3 UBIQUITIN-PROTEIN LIGASE MIDLINE-1-LIKE ISOFORM X1"/>
    <property type="match status" value="1"/>
</dbReference>
<reference evidence="2" key="3">
    <citation type="submission" date="2025-09" db="UniProtKB">
        <authorList>
            <consortium name="Ensembl"/>
        </authorList>
    </citation>
    <scope>IDENTIFICATION</scope>
</reference>
<dbReference type="InterPro" id="IPR003877">
    <property type="entry name" value="SPRY_dom"/>
</dbReference>
<reference evidence="2 3" key="1">
    <citation type="submission" date="2020-06" db="EMBL/GenBank/DDBJ databases">
        <authorList>
            <consortium name="Wellcome Sanger Institute Data Sharing"/>
        </authorList>
    </citation>
    <scope>NUCLEOTIDE SEQUENCE [LARGE SCALE GENOMIC DNA]</scope>
</reference>
<dbReference type="GeneTree" id="ENSGT00940000159780"/>
<name>A0AAY4C6W2_9TELE</name>
<dbReference type="RefSeq" id="XP_028843133.1">
    <property type="nucleotide sequence ID" value="XM_028987300.1"/>
</dbReference>
<reference evidence="2" key="2">
    <citation type="submission" date="2025-08" db="UniProtKB">
        <authorList>
            <consortium name="Ensembl"/>
        </authorList>
    </citation>
    <scope>IDENTIFICATION</scope>
</reference>
<evidence type="ECO:0000313" key="2">
    <source>
        <dbReference type="Ensembl" id="ENSDCDP00010028808.1"/>
    </source>
</evidence>
<organism evidence="2 3">
    <name type="scientific">Denticeps clupeoides</name>
    <name type="common">denticle herring</name>
    <dbReference type="NCBI Taxonomy" id="299321"/>
    <lineage>
        <taxon>Eukaryota</taxon>
        <taxon>Metazoa</taxon>
        <taxon>Chordata</taxon>
        <taxon>Craniata</taxon>
        <taxon>Vertebrata</taxon>
        <taxon>Euteleostomi</taxon>
        <taxon>Actinopterygii</taxon>
        <taxon>Neopterygii</taxon>
        <taxon>Teleostei</taxon>
        <taxon>Clupei</taxon>
        <taxon>Clupeiformes</taxon>
        <taxon>Denticipitoidei</taxon>
        <taxon>Denticipitidae</taxon>
        <taxon>Denticeps</taxon>
    </lineage>
</organism>
<dbReference type="SMART" id="SM00449">
    <property type="entry name" value="SPRY"/>
    <property type="match status" value="1"/>
</dbReference>
<feature type="domain" description="B30.2/SPRY" evidence="1">
    <location>
        <begin position="28"/>
        <end position="222"/>
    </location>
</feature>
<dbReference type="Gene3D" id="2.60.120.920">
    <property type="match status" value="1"/>
</dbReference>
<dbReference type="PRINTS" id="PR01407">
    <property type="entry name" value="BUTYPHLNCDUF"/>
</dbReference>
<dbReference type="InterPro" id="IPR003879">
    <property type="entry name" value="Butyrophylin_SPRY"/>
</dbReference>
<gene>
    <name evidence="2" type="primary">SPRYD4</name>
</gene>
<dbReference type="Ensembl" id="ENSDCDT00010035586.1">
    <property type="protein sequence ID" value="ENSDCDP00010028808.1"/>
    <property type="gene ID" value="ENSDCDG00010018180.1"/>
</dbReference>
<dbReference type="InterPro" id="IPR013320">
    <property type="entry name" value="ConA-like_dom_sf"/>
</dbReference>
<proteinExistence type="predicted"/>
<keyword evidence="3" id="KW-1185">Reference proteome</keyword>
<dbReference type="Pfam" id="PF00622">
    <property type="entry name" value="SPRY"/>
    <property type="match status" value="1"/>
</dbReference>
<dbReference type="InterPro" id="IPR043136">
    <property type="entry name" value="B30.2/SPRY_sf"/>
</dbReference>
<dbReference type="InterPro" id="IPR006574">
    <property type="entry name" value="PRY"/>
</dbReference>
<sequence>MASPLTMASCCRLVGRTADRALLVRRPGAAASLRRGYVRPTAGNKLQFKLDERTAHSSLDLFKRDTGVIYRMLGIDPSQVQDNPERFHDWAVVLGDGCVSSGRHYWEVTVRKSQEFRVGVAEAAMSRDECVGTNSASWVYAYVQRKWFAMTAKKMAPVSLVGKPDRVGLLLDYEAGRVHLVDAQKAQVIHSMRAQFHGSVCPAFALWDGELLTHSGLEVPEGLV</sequence>
<evidence type="ECO:0000259" key="1">
    <source>
        <dbReference type="PROSITE" id="PS50188"/>
    </source>
</evidence>
<dbReference type="GeneID" id="114794627"/>
<evidence type="ECO:0000313" key="3">
    <source>
        <dbReference type="Proteomes" id="UP000694580"/>
    </source>
</evidence>
<accession>A0AAY4C6W2</accession>
<dbReference type="Pfam" id="PF13765">
    <property type="entry name" value="PRY"/>
    <property type="match status" value="1"/>
</dbReference>